<organism evidence="1 2">
    <name type="scientific">Terribacillus aidingensis</name>
    <dbReference type="NCBI Taxonomy" id="586416"/>
    <lineage>
        <taxon>Bacteria</taxon>
        <taxon>Bacillati</taxon>
        <taxon>Bacillota</taxon>
        <taxon>Bacilli</taxon>
        <taxon>Bacillales</taxon>
        <taxon>Bacillaceae</taxon>
        <taxon>Terribacillus</taxon>
    </lineage>
</organism>
<gene>
    <name evidence="1" type="ORF">SAMN05421503_0421</name>
</gene>
<dbReference type="AlphaFoldDB" id="A0A285N3Z1"/>
<keyword evidence="2" id="KW-1185">Reference proteome</keyword>
<evidence type="ECO:0000313" key="2">
    <source>
        <dbReference type="Proteomes" id="UP000219356"/>
    </source>
</evidence>
<dbReference type="OrthoDB" id="2445738at2"/>
<proteinExistence type="predicted"/>
<name>A0A285N3Z1_9BACI</name>
<dbReference type="Proteomes" id="UP000219356">
    <property type="component" value="Unassembled WGS sequence"/>
</dbReference>
<reference evidence="2" key="1">
    <citation type="submission" date="2017-09" db="EMBL/GenBank/DDBJ databases">
        <authorList>
            <person name="Varghese N."/>
            <person name="Submissions S."/>
        </authorList>
    </citation>
    <scope>NUCLEOTIDE SEQUENCE [LARGE SCALE GENOMIC DNA]</scope>
    <source>
        <strain evidence="2">CGMCC 1.8913</strain>
    </source>
</reference>
<evidence type="ECO:0000313" key="1">
    <source>
        <dbReference type="EMBL" id="SNZ03663.1"/>
    </source>
</evidence>
<accession>A0A285N3Z1</accession>
<dbReference type="RefSeq" id="WP_097038795.1">
    <property type="nucleotide sequence ID" value="NZ_OBEK01000001.1"/>
</dbReference>
<protein>
    <submittedName>
        <fullName evidence="1">Uncharacterized protein</fullName>
    </submittedName>
</protein>
<sequence>MKDLIDNLKQFLPPFIQVEEAGNMLLLLTENREQCGIVDLDSEGQLIGFDLSVELPAAEGTEPELAASQFASAFYPEANQTVQIEAYEDYTVIRLAESDSKYQLPIPSAGLTAEVHRSGYITAAQLYKHTYTLLDSKKPVSVSAAMENLLEESPIVLTVADGAAAYQLYDQAIGVRADGTVLYSELPPVLMDIEEPEVSGDWAALMGLNELFVNYYQEEGLQLWAEKELVEAHSIEDIPDQVAVRKNEEVIFYSGSTPWQKGELLTKEELQLQALRFLSLVAEGEKPWGQWKLAGAEMAADAAIEDELEPTYIFQFQYVWNGYSIDAVAASIHVGMYTGLIRECIIDRLPRAITDVNILLPVEHAKEQIRDALQLQLAWIALQDENTYELVYVRAASDEVKINL</sequence>
<dbReference type="EMBL" id="OBEK01000001">
    <property type="protein sequence ID" value="SNZ03663.1"/>
    <property type="molecule type" value="Genomic_DNA"/>
</dbReference>